<gene>
    <name evidence="11" type="primary">norM</name>
    <name evidence="11" type="ORF">MESINF_2150</name>
</gene>
<keyword evidence="2" id="KW-0813">Transport</keyword>
<feature type="transmembrane region" description="Helical" evidence="10">
    <location>
        <begin position="259"/>
        <end position="280"/>
    </location>
</feature>
<keyword evidence="8 10" id="KW-0472">Membrane</keyword>
<feature type="transmembrane region" description="Helical" evidence="10">
    <location>
        <begin position="61"/>
        <end position="83"/>
    </location>
</feature>
<evidence type="ECO:0000256" key="9">
    <source>
        <dbReference type="ARBA" id="ARBA00031636"/>
    </source>
</evidence>
<feature type="transmembrane region" description="Helical" evidence="10">
    <location>
        <begin position="292"/>
        <end position="314"/>
    </location>
</feature>
<feature type="transmembrane region" description="Helical" evidence="10">
    <location>
        <begin position="326"/>
        <end position="345"/>
    </location>
</feature>
<dbReference type="PANTHER" id="PTHR43298:SF2">
    <property type="entry name" value="FMN_FAD EXPORTER YEEO-RELATED"/>
    <property type="match status" value="1"/>
</dbReference>
<keyword evidence="3" id="KW-0050">Antiport</keyword>
<keyword evidence="7" id="KW-0406">Ion transport</keyword>
<dbReference type="GO" id="GO:0015297">
    <property type="term" value="F:antiporter activity"/>
    <property type="evidence" value="ECO:0007669"/>
    <property type="project" value="UniProtKB-KW"/>
</dbReference>
<dbReference type="NCBIfam" id="TIGR00797">
    <property type="entry name" value="matE"/>
    <property type="match status" value="1"/>
</dbReference>
<dbReference type="PIRSF" id="PIRSF006603">
    <property type="entry name" value="DinF"/>
    <property type="match status" value="1"/>
</dbReference>
<evidence type="ECO:0000256" key="6">
    <source>
        <dbReference type="ARBA" id="ARBA00022989"/>
    </source>
</evidence>
<evidence type="ECO:0000313" key="11">
    <source>
        <dbReference type="EMBL" id="SSC13590.1"/>
    </source>
</evidence>
<evidence type="ECO:0000256" key="3">
    <source>
        <dbReference type="ARBA" id="ARBA00022449"/>
    </source>
</evidence>
<evidence type="ECO:0000256" key="2">
    <source>
        <dbReference type="ARBA" id="ARBA00022448"/>
    </source>
</evidence>
<sequence>MHYSLFKSYLQPAEAREIRKTLFTMALPAIGENVLQMLLGISDTAFLGHYDWRIMTAVGTANQVVFIFQAVLVALSTGAMVLISNSIGAGNKERVNSIAWHAVYLSVVAGVVLSLGSFFSGQLLGLFFPSSDAFMQSNGSQYLGTIMAGFPAMSIMIVLGATLRGAGDTRSPMIVAAVSNVLNVFLDYAMIYGKFGFPEMGAFGAALATVLSRIIGSAIILLLLFRNRKISMRRRPSGFSRWMTGEIFSIGLPTSIENLGFSTGVLVFANILFIAGPQAYAAHRIGIQVESLSFMPAWGMGVAITAMVGIYNGANERRKAIGSVKQGWLIALLISSIIGTTITIFPDLFISIFTNETSIVEAGRLPVRIIGLFQVVMGTDYAVTGALRGMGDTSFPMKSSLAAMWFVRLPVGFLLVKYFNMGLLGAWIGMMSDMAFRTFLKFRRFSSGKWEKTADAIQTRSKSFIDSVSN</sequence>
<evidence type="ECO:0000256" key="1">
    <source>
        <dbReference type="ARBA" id="ARBA00004651"/>
    </source>
</evidence>
<evidence type="ECO:0000313" key="12">
    <source>
        <dbReference type="Proteomes" id="UP000250796"/>
    </source>
</evidence>
<dbReference type="PANTHER" id="PTHR43298">
    <property type="entry name" value="MULTIDRUG RESISTANCE PROTEIN NORM-RELATED"/>
    <property type="match status" value="1"/>
</dbReference>
<dbReference type="GO" id="GO:0006811">
    <property type="term" value="P:monoatomic ion transport"/>
    <property type="evidence" value="ECO:0007669"/>
    <property type="project" value="UniProtKB-KW"/>
</dbReference>
<keyword evidence="4" id="KW-1003">Cell membrane</keyword>
<organism evidence="11 12">
    <name type="scientific">Mesotoga infera</name>
    <dbReference type="NCBI Taxonomy" id="1236046"/>
    <lineage>
        <taxon>Bacteria</taxon>
        <taxon>Thermotogati</taxon>
        <taxon>Thermotogota</taxon>
        <taxon>Thermotogae</taxon>
        <taxon>Kosmotogales</taxon>
        <taxon>Kosmotogaceae</taxon>
        <taxon>Mesotoga</taxon>
    </lineage>
</organism>
<protein>
    <recommendedName>
        <fullName evidence="9">Multidrug-efflux transporter</fullName>
    </recommendedName>
</protein>
<dbReference type="RefSeq" id="WP_169699723.1">
    <property type="nucleotide sequence ID" value="NZ_LS974202.1"/>
</dbReference>
<feature type="transmembrane region" description="Helical" evidence="10">
    <location>
        <begin position="365"/>
        <end position="387"/>
    </location>
</feature>
<dbReference type="InterPro" id="IPR002528">
    <property type="entry name" value="MATE_fam"/>
</dbReference>
<comment type="subcellular location">
    <subcellularLocation>
        <location evidence="1">Cell membrane</location>
        <topology evidence="1">Multi-pass membrane protein</topology>
    </subcellularLocation>
</comment>
<dbReference type="GO" id="GO:0042910">
    <property type="term" value="F:xenobiotic transmembrane transporter activity"/>
    <property type="evidence" value="ECO:0007669"/>
    <property type="project" value="InterPro"/>
</dbReference>
<evidence type="ECO:0000256" key="5">
    <source>
        <dbReference type="ARBA" id="ARBA00022692"/>
    </source>
</evidence>
<keyword evidence="5 10" id="KW-0812">Transmembrane</keyword>
<keyword evidence="6 10" id="KW-1133">Transmembrane helix</keyword>
<dbReference type="InterPro" id="IPR048279">
    <property type="entry name" value="MdtK-like"/>
</dbReference>
<dbReference type="GO" id="GO:0005886">
    <property type="term" value="C:plasma membrane"/>
    <property type="evidence" value="ECO:0007669"/>
    <property type="project" value="UniProtKB-SubCell"/>
</dbReference>
<feature type="transmembrane region" description="Helical" evidence="10">
    <location>
        <begin position="173"/>
        <end position="191"/>
    </location>
</feature>
<dbReference type="InterPro" id="IPR050222">
    <property type="entry name" value="MATE_MdtK"/>
</dbReference>
<feature type="transmembrane region" description="Helical" evidence="10">
    <location>
        <begin position="140"/>
        <end position="161"/>
    </location>
</feature>
<evidence type="ECO:0000256" key="7">
    <source>
        <dbReference type="ARBA" id="ARBA00023065"/>
    </source>
</evidence>
<dbReference type="Proteomes" id="UP000250796">
    <property type="component" value="Chromosome MESINF"/>
</dbReference>
<reference evidence="11 12" key="1">
    <citation type="submission" date="2017-01" db="EMBL/GenBank/DDBJ databases">
        <authorList>
            <person name="Erauso G."/>
        </authorList>
    </citation>
    <scope>NUCLEOTIDE SEQUENCE [LARGE SCALE GENOMIC DNA]</scope>
    <source>
        <strain evidence="11">MESINF1</strain>
    </source>
</reference>
<dbReference type="EMBL" id="LS974202">
    <property type="protein sequence ID" value="SSC13590.1"/>
    <property type="molecule type" value="Genomic_DNA"/>
</dbReference>
<evidence type="ECO:0000256" key="8">
    <source>
        <dbReference type="ARBA" id="ARBA00023136"/>
    </source>
</evidence>
<dbReference type="KEGG" id="minf:MESINF_2150"/>
<keyword evidence="12" id="KW-1185">Reference proteome</keyword>
<feature type="transmembrane region" description="Helical" evidence="10">
    <location>
        <begin position="203"/>
        <end position="225"/>
    </location>
</feature>
<feature type="transmembrane region" description="Helical" evidence="10">
    <location>
        <begin position="103"/>
        <end position="128"/>
    </location>
</feature>
<dbReference type="AlphaFoldDB" id="A0A7Z7LGM0"/>
<name>A0A7Z7LGM0_9BACT</name>
<accession>A0A7Z7LGM0</accession>
<evidence type="ECO:0000256" key="4">
    <source>
        <dbReference type="ARBA" id="ARBA00022475"/>
    </source>
</evidence>
<proteinExistence type="predicted"/>
<dbReference type="Pfam" id="PF01554">
    <property type="entry name" value="MatE"/>
    <property type="match status" value="2"/>
</dbReference>
<dbReference type="CDD" id="cd13137">
    <property type="entry name" value="MATE_NorM_like"/>
    <property type="match status" value="1"/>
</dbReference>
<evidence type="ECO:0000256" key="10">
    <source>
        <dbReference type="SAM" id="Phobius"/>
    </source>
</evidence>